<dbReference type="EMBL" id="CP002536">
    <property type="protein sequence ID" value="ADY26214.1"/>
    <property type="molecule type" value="Genomic_DNA"/>
</dbReference>
<reference evidence="11 12" key="2">
    <citation type="journal article" date="2012" name="Stand. Genomic Sci.">
        <title>Complete genome sequence of the orange-red pigmented, radioresistant Deinococcus proteolyticus type strain (MRP(T)).</title>
        <authorList>
            <person name="Copeland A."/>
            <person name="Zeytun A."/>
            <person name="Yassawong M."/>
            <person name="Nolan M."/>
            <person name="Lucas S."/>
            <person name="Hammon N."/>
            <person name="Deshpande S."/>
            <person name="Cheng J.F."/>
            <person name="Han C."/>
            <person name="Tapia R."/>
            <person name="Goodwin L.A."/>
            <person name="Pitluck S."/>
            <person name="Mavromatis K."/>
            <person name="Liolios K."/>
            <person name="Pagani I."/>
            <person name="Ivanova N."/>
            <person name="Mikhailova N."/>
            <person name="Pati A."/>
            <person name="Chen A."/>
            <person name="Palaniappan K."/>
            <person name="Land M."/>
            <person name="Hauser L."/>
            <person name="Jeffries C.D."/>
            <person name="Brambilla E.M."/>
            <person name="Rohde M."/>
            <person name="Sikorski J."/>
            <person name="Pukall R."/>
            <person name="Goker M."/>
            <person name="Detter J.C."/>
            <person name="Woyke T."/>
            <person name="Bristow J."/>
            <person name="Eisen J.A."/>
            <person name="Markowitz V."/>
            <person name="Hugenholtz P."/>
            <person name="Kyrpides N.C."/>
            <person name="Klenk H.P."/>
            <person name="Lapidus A."/>
        </authorList>
    </citation>
    <scope>NUCLEOTIDE SEQUENCE [LARGE SCALE GENOMIC DNA]</scope>
    <source>
        <strain evidence="12">ATCC 35074 / DSM 20540 / JCM 6276 / NBRC 101906 / NCIMB 13154 / VKM Ac-1939 / CCM 2703 / MRP</strain>
    </source>
</reference>
<dbReference type="InterPro" id="IPR013656">
    <property type="entry name" value="PAS_4"/>
</dbReference>
<dbReference type="InterPro" id="IPR000014">
    <property type="entry name" value="PAS"/>
</dbReference>
<evidence type="ECO:0000256" key="8">
    <source>
        <dbReference type="SAM" id="Phobius"/>
    </source>
</evidence>
<dbReference type="AlphaFoldDB" id="F0RN72"/>
<dbReference type="InterPro" id="IPR036890">
    <property type="entry name" value="HATPase_C_sf"/>
</dbReference>
<dbReference type="EC" id="2.7.13.3" evidence="2"/>
<dbReference type="InterPro" id="IPR004358">
    <property type="entry name" value="Sig_transdc_His_kin-like_C"/>
</dbReference>
<evidence type="ECO:0000256" key="5">
    <source>
        <dbReference type="ARBA" id="ARBA00022777"/>
    </source>
</evidence>
<feature type="transmembrane region" description="Helical" evidence="8">
    <location>
        <begin position="281"/>
        <end position="301"/>
    </location>
</feature>
<dbReference type="InterPro" id="IPR005467">
    <property type="entry name" value="His_kinase_dom"/>
</dbReference>
<protein>
    <recommendedName>
        <fullName evidence="2">histidine kinase</fullName>
        <ecNumber evidence="2">2.7.13.3</ecNumber>
    </recommendedName>
</protein>
<dbReference type="PANTHER" id="PTHR42878">
    <property type="entry name" value="TWO-COMPONENT HISTIDINE KINASE"/>
    <property type="match status" value="1"/>
</dbReference>
<gene>
    <name evidence="11" type="ordered locus">Deipr_1062</name>
</gene>
<dbReference type="KEGG" id="dpt:Deipr_1062"/>
<evidence type="ECO:0000259" key="9">
    <source>
        <dbReference type="PROSITE" id="PS50109"/>
    </source>
</evidence>
<comment type="catalytic activity">
    <reaction evidence="1">
        <text>ATP + protein L-histidine = ADP + protein N-phospho-L-histidine.</text>
        <dbReference type="EC" id="2.7.13.3"/>
    </reaction>
</comment>
<dbReference type="Pfam" id="PF08448">
    <property type="entry name" value="PAS_4"/>
    <property type="match status" value="1"/>
</dbReference>
<dbReference type="eggNOG" id="COG4251">
    <property type="taxonomic scope" value="Bacteria"/>
</dbReference>
<keyword evidence="4" id="KW-0808">Transferase</keyword>
<dbReference type="Pfam" id="PF13426">
    <property type="entry name" value="PAS_9"/>
    <property type="match status" value="1"/>
</dbReference>
<dbReference type="OrthoDB" id="8552871at2"/>
<dbReference type="InterPro" id="IPR036097">
    <property type="entry name" value="HisK_dim/P_sf"/>
</dbReference>
<name>F0RN72_DEIPM</name>
<dbReference type="NCBIfam" id="TIGR00229">
    <property type="entry name" value="sensory_box"/>
    <property type="match status" value="1"/>
</dbReference>
<feature type="domain" description="PAC" evidence="10">
    <location>
        <begin position="400"/>
        <end position="455"/>
    </location>
</feature>
<evidence type="ECO:0000313" key="12">
    <source>
        <dbReference type="Proteomes" id="UP000007718"/>
    </source>
</evidence>
<dbReference type="FunFam" id="1.10.287.130:FF:000070">
    <property type="entry name" value="Histidine kinase sensor protein"/>
    <property type="match status" value="1"/>
</dbReference>
<reference evidence="12" key="1">
    <citation type="submission" date="2011-02" db="EMBL/GenBank/DDBJ databases">
        <title>The complete sequence of chromosome of Deinococcus proteolyticus DSM 20540.</title>
        <authorList>
            <consortium name="US DOE Joint Genome Institute (JGI-PGF)"/>
            <person name="Lucas S."/>
            <person name="Copeland A."/>
            <person name="Lapidus A."/>
            <person name="Bruce D."/>
            <person name="Goodwin L."/>
            <person name="Pitluck S."/>
            <person name="Kyrpides N."/>
            <person name="Mavromatis K."/>
            <person name="Pagani I."/>
            <person name="Ivanova N."/>
            <person name="Ovchinnikova G."/>
            <person name="Zeytun A."/>
            <person name="Detter J.C."/>
            <person name="Han C."/>
            <person name="Land M."/>
            <person name="Hauser L."/>
            <person name="Markowitz V."/>
            <person name="Cheng J.-F."/>
            <person name="Hugenholtz P."/>
            <person name="Woyke T."/>
            <person name="Wu D."/>
            <person name="Pukall R."/>
            <person name="Steenblock K."/>
            <person name="Brambilla E."/>
            <person name="Klenk H.-P."/>
            <person name="Eisen J.A."/>
        </authorList>
    </citation>
    <scope>NUCLEOTIDE SEQUENCE [LARGE SCALE GENOMIC DNA]</scope>
    <source>
        <strain evidence="12">ATCC 35074 / DSM 20540 / JCM 6276 / NBRC 101906 / NCIMB 13154 / VKM Ac-1939 / CCM 2703 / MRP</strain>
    </source>
</reference>
<dbReference type="CDD" id="cd00082">
    <property type="entry name" value="HisKA"/>
    <property type="match status" value="1"/>
</dbReference>
<dbReference type="SUPFAM" id="SSF55781">
    <property type="entry name" value="GAF domain-like"/>
    <property type="match status" value="1"/>
</dbReference>
<dbReference type="InterPro" id="IPR003018">
    <property type="entry name" value="GAF"/>
</dbReference>
<dbReference type="InterPro" id="IPR050351">
    <property type="entry name" value="BphY/WalK/GraS-like"/>
</dbReference>
<dbReference type="InterPro" id="IPR003594">
    <property type="entry name" value="HATPase_dom"/>
</dbReference>
<dbReference type="InterPro" id="IPR000700">
    <property type="entry name" value="PAS-assoc_C"/>
</dbReference>
<evidence type="ECO:0000256" key="4">
    <source>
        <dbReference type="ARBA" id="ARBA00022679"/>
    </source>
</evidence>
<keyword evidence="3" id="KW-0597">Phosphoprotein</keyword>
<dbReference type="PANTHER" id="PTHR42878:SF15">
    <property type="entry name" value="BACTERIOPHYTOCHROME"/>
    <property type="match status" value="1"/>
</dbReference>
<keyword evidence="7" id="KW-0175">Coiled coil</keyword>
<keyword evidence="8" id="KW-1133">Transmembrane helix</keyword>
<dbReference type="GO" id="GO:0000155">
    <property type="term" value="F:phosphorelay sensor kinase activity"/>
    <property type="evidence" value="ECO:0007669"/>
    <property type="project" value="InterPro"/>
</dbReference>
<dbReference type="Gene3D" id="1.10.287.130">
    <property type="match status" value="1"/>
</dbReference>
<evidence type="ECO:0000256" key="7">
    <source>
        <dbReference type="SAM" id="Coils"/>
    </source>
</evidence>
<feature type="domain" description="Histidine kinase" evidence="9">
    <location>
        <begin position="926"/>
        <end position="1144"/>
    </location>
</feature>
<dbReference type="RefSeq" id="WP_013614823.1">
    <property type="nucleotide sequence ID" value="NC_015161.1"/>
</dbReference>
<dbReference type="PROSITE" id="PS50109">
    <property type="entry name" value="HIS_KIN"/>
    <property type="match status" value="1"/>
</dbReference>
<dbReference type="Pfam" id="PF00512">
    <property type="entry name" value="HisKA"/>
    <property type="match status" value="1"/>
</dbReference>
<dbReference type="SMART" id="SM00086">
    <property type="entry name" value="PAC"/>
    <property type="match status" value="3"/>
</dbReference>
<dbReference type="GO" id="GO:0007234">
    <property type="term" value="P:osmosensory signaling via phosphorelay pathway"/>
    <property type="evidence" value="ECO:0007669"/>
    <property type="project" value="TreeGrafter"/>
</dbReference>
<dbReference type="SUPFAM" id="SSF55785">
    <property type="entry name" value="PYP-like sensor domain (PAS domain)"/>
    <property type="match status" value="3"/>
</dbReference>
<evidence type="ECO:0000313" key="11">
    <source>
        <dbReference type="EMBL" id="ADY26214.1"/>
    </source>
</evidence>
<dbReference type="SMART" id="SM00091">
    <property type="entry name" value="PAS"/>
    <property type="match status" value="3"/>
</dbReference>
<dbReference type="InterPro" id="IPR003661">
    <property type="entry name" value="HisK_dim/P_dom"/>
</dbReference>
<proteinExistence type="predicted"/>
<evidence type="ECO:0000256" key="6">
    <source>
        <dbReference type="ARBA" id="ARBA00023136"/>
    </source>
</evidence>
<dbReference type="HOGENOM" id="CLU_275541_0_0_0"/>
<dbReference type="GO" id="GO:0000156">
    <property type="term" value="F:phosphorelay response regulator activity"/>
    <property type="evidence" value="ECO:0007669"/>
    <property type="project" value="TreeGrafter"/>
</dbReference>
<dbReference type="Proteomes" id="UP000007718">
    <property type="component" value="Chromosome"/>
</dbReference>
<dbReference type="SUPFAM" id="SSF47384">
    <property type="entry name" value="Homodimeric domain of signal transducing histidine kinase"/>
    <property type="match status" value="1"/>
</dbReference>
<dbReference type="Pfam" id="PF01590">
    <property type="entry name" value="GAF"/>
    <property type="match status" value="1"/>
</dbReference>
<dbReference type="SMART" id="SM00387">
    <property type="entry name" value="HATPase_c"/>
    <property type="match status" value="1"/>
</dbReference>
<keyword evidence="6 8" id="KW-0472">Membrane</keyword>
<dbReference type="InterPro" id="IPR035965">
    <property type="entry name" value="PAS-like_dom_sf"/>
</dbReference>
<keyword evidence="5 11" id="KW-0418">Kinase</keyword>
<accession>F0RN72</accession>
<dbReference type="GO" id="GO:0030295">
    <property type="term" value="F:protein kinase activator activity"/>
    <property type="evidence" value="ECO:0007669"/>
    <property type="project" value="TreeGrafter"/>
</dbReference>
<dbReference type="PROSITE" id="PS50113">
    <property type="entry name" value="PAC"/>
    <property type="match status" value="2"/>
</dbReference>
<evidence type="ECO:0000256" key="3">
    <source>
        <dbReference type="ARBA" id="ARBA00022553"/>
    </source>
</evidence>
<dbReference type="CDD" id="cd00130">
    <property type="entry name" value="PAS"/>
    <property type="match status" value="3"/>
</dbReference>
<dbReference type="GO" id="GO:0016020">
    <property type="term" value="C:membrane"/>
    <property type="evidence" value="ECO:0007669"/>
    <property type="project" value="UniProtKB-SubCell"/>
</dbReference>
<dbReference type="Pfam" id="PF02518">
    <property type="entry name" value="HATPase_c"/>
    <property type="match status" value="1"/>
</dbReference>
<feature type="coiled-coil region" evidence="7">
    <location>
        <begin position="881"/>
        <end position="919"/>
    </location>
</feature>
<feature type="domain" description="PAC" evidence="10">
    <location>
        <begin position="663"/>
        <end position="715"/>
    </location>
</feature>
<dbReference type="InterPro" id="IPR001610">
    <property type="entry name" value="PAC"/>
</dbReference>
<dbReference type="Pfam" id="PF08447">
    <property type="entry name" value="PAS_3"/>
    <property type="match status" value="1"/>
</dbReference>
<evidence type="ECO:0000259" key="10">
    <source>
        <dbReference type="PROSITE" id="PS50113"/>
    </source>
</evidence>
<dbReference type="InterPro" id="IPR013655">
    <property type="entry name" value="PAS_fold_3"/>
</dbReference>
<dbReference type="Gene3D" id="3.30.565.10">
    <property type="entry name" value="Histidine kinase-like ATPase, C-terminal domain"/>
    <property type="match status" value="1"/>
</dbReference>
<dbReference type="InterPro" id="IPR029016">
    <property type="entry name" value="GAF-like_dom_sf"/>
</dbReference>
<dbReference type="SMART" id="SM00388">
    <property type="entry name" value="HisKA"/>
    <property type="match status" value="1"/>
</dbReference>
<dbReference type="Gene3D" id="3.30.450.40">
    <property type="match status" value="1"/>
</dbReference>
<dbReference type="STRING" id="693977.Deipr_1062"/>
<evidence type="ECO:0000256" key="1">
    <source>
        <dbReference type="ARBA" id="ARBA00000085"/>
    </source>
</evidence>
<feature type="transmembrane region" description="Helical" evidence="8">
    <location>
        <begin position="20"/>
        <end position="42"/>
    </location>
</feature>
<keyword evidence="12" id="KW-1185">Reference proteome</keyword>
<keyword evidence="8" id="KW-0812">Transmembrane</keyword>
<dbReference type="FunFam" id="3.30.565.10:FF:000006">
    <property type="entry name" value="Sensor histidine kinase WalK"/>
    <property type="match status" value="1"/>
</dbReference>
<dbReference type="PRINTS" id="PR00344">
    <property type="entry name" value="BCTRLSENSOR"/>
</dbReference>
<dbReference type="SUPFAM" id="SSF55874">
    <property type="entry name" value="ATPase domain of HSP90 chaperone/DNA topoisomerase II/histidine kinase"/>
    <property type="match status" value="1"/>
</dbReference>
<evidence type="ECO:0000256" key="2">
    <source>
        <dbReference type="ARBA" id="ARBA00012438"/>
    </source>
</evidence>
<sequence length="1158" mass="128635">MTAGTPPPSRRPAFLQISLATQLLILIVLVTLISAVAVHTYVRQQQLTETQNQLDLHAKVLTDRLSDYETLLLSTYSFLYADKQPGTDISTFTTGLHLEQYFPSVHELNILRFSGGRLAQPPRQLGPVTFGPQAGQMIQQTVNAAVRSGTTGLTAPFSAQSRSPLGEEYHSLLVVKPCAVLPTTGKAPCALYALVNVEQLLEEVKQLSPVSTTQVKILMDGRPLSPEPREQSGLLALIGQPVALNTGASGDLLQTTVPRLGHDWTLQVRVPQLSARDPSSLLAPLVVMMGLLAGLLTHRLVSDQLRLNRRLQQANLDLGASQSFLEQSRADFSAIFQAMDGGAAFTTPDGFVRMMNRRYLDLLGLEFRGLAGAHIDQVREQTVVDEPGNRHALFSDESPEEYSGVVRRLHGPGGQTFWGEMSRIRVMGQGQELLGYLHVLRDVSEALESQQRLRDQEQQSRAALDGVPHVLWLSNRRGRLTYANQQFRDLLSGPVVRGQVHPEDLAAYDDLWEVAYTSGQQQEADLRLALRTPEAAFLHGQQPSAPAPGWRWVSLKVAPLHTISGEVNEWIAVATDVHARLMAEQLALAEQDHYRMVLSGMPQLVWTVDADWNVTYVNGRWYDLQPGLPAPVDLDDLALPVHPDDLDRFYQAVAEARSMSRPLEVEVQMVGPEGHYRTYVVRAVPLLGAGDDVVEWVGTTTDVDDQVRAEFRARLMVQISDALSHSPLAQGNELLIQRRSYQHAVELMAASLGAAVALWRTDPLPSEPGSEMETDGAPAQPQYQIHWMGQSFKEDYQLTPEMMQTIEELVRSAAARQEAFVDRDSSLLQALGTAEFLSLPLRGHDGSLRGMLGLAFPRPIHSYDFELAEQVAQRFALALDNDVLRQRASLAQEELQQLNRSLEQRVRERTQELGEANRELEAFSYSVSHDLRTPLRHMTGFGELLRKKLQAENEDLSQQAERYLNVILDSGQRMGHLIDDLLEFSRTGRAELRQQRVDLGALVTGVWAELQPDREGHSVALQLEPLPTVYGDERLLAQVFTNLLGNALKYSRTREEVLIRVDSVPDGEEMAEIRVHDNGVGFDPRYTDKLFGVFQRLHNSDEFEGTGIGLANVRRIIQRHGGRVSAHGEPGVGATFSVTLPLQPRPELPAGTETDARI</sequence>
<organism evidence="11 12">
    <name type="scientific">Deinococcus proteolyticus (strain ATCC 35074 / DSM 20540 / JCM 6276 / NBRC 101906 / NCIMB 13154 / VKM Ac-1939 / CCM 2703 / MRP)</name>
    <dbReference type="NCBI Taxonomy" id="693977"/>
    <lineage>
        <taxon>Bacteria</taxon>
        <taxon>Thermotogati</taxon>
        <taxon>Deinococcota</taxon>
        <taxon>Deinococci</taxon>
        <taxon>Deinococcales</taxon>
        <taxon>Deinococcaceae</taxon>
        <taxon>Deinococcus</taxon>
    </lineage>
</organism>
<dbReference type="Gene3D" id="3.30.450.20">
    <property type="entry name" value="PAS domain"/>
    <property type="match status" value="3"/>
</dbReference>